<proteinExistence type="predicted"/>
<dbReference type="InterPro" id="IPR009057">
    <property type="entry name" value="Homeodomain-like_sf"/>
</dbReference>
<dbReference type="OrthoDB" id="5177743at2"/>
<dbReference type="AlphaFoldDB" id="A0A1H6BZQ1"/>
<protein>
    <submittedName>
        <fullName evidence="1">Transcriptional regulator, TetR family</fullName>
    </submittedName>
</protein>
<reference evidence="1 2" key="1">
    <citation type="submission" date="2016-10" db="EMBL/GenBank/DDBJ databases">
        <authorList>
            <person name="de Groot N.N."/>
        </authorList>
    </citation>
    <scope>NUCLEOTIDE SEQUENCE [LARGE SCALE GENOMIC DNA]</scope>
    <source>
        <strain evidence="1 2">CGMCC 4.2023</strain>
    </source>
</reference>
<dbReference type="SUPFAM" id="SSF46689">
    <property type="entry name" value="Homeodomain-like"/>
    <property type="match status" value="1"/>
</dbReference>
<accession>A0A1H6BZQ1</accession>
<evidence type="ECO:0000313" key="1">
    <source>
        <dbReference type="EMBL" id="SEG65616.1"/>
    </source>
</evidence>
<dbReference type="Proteomes" id="UP000236754">
    <property type="component" value="Unassembled WGS sequence"/>
</dbReference>
<dbReference type="EMBL" id="FNVU01000007">
    <property type="protein sequence ID" value="SEG65616.1"/>
    <property type="molecule type" value="Genomic_DNA"/>
</dbReference>
<name>A0A1H6BZQ1_9ACTN</name>
<evidence type="ECO:0000313" key="2">
    <source>
        <dbReference type="Proteomes" id="UP000236754"/>
    </source>
</evidence>
<sequence length="182" mass="19615">MSAKDELTGAVLDHLLSGAGGEGLDRSLRALAGAIGVGHSLLLYHFGSRDGLLAAVHEECERRERAHLAAFGAEDADARTTMHRMWRHLAEPRMWPVYRLGFALRARRPAGADAVREPWIDELLPLVRAMGVPGAGARAEALLWLATCRGLLFELVTGADPLAVDAAAEAFFAHYSGAPQTR</sequence>
<organism evidence="1 2">
    <name type="scientific">Actinacidiphila yanglinensis</name>
    <dbReference type="NCBI Taxonomy" id="310779"/>
    <lineage>
        <taxon>Bacteria</taxon>
        <taxon>Bacillati</taxon>
        <taxon>Actinomycetota</taxon>
        <taxon>Actinomycetes</taxon>
        <taxon>Kitasatosporales</taxon>
        <taxon>Streptomycetaceae</taxon>
        <taxon>Actinacidiphila</taxon>
    </lineage>
</organism>
<keyword evidence="2" id="KW-1185">Reference proteome</keyword>
<dbReference type="RefSeq" id="WP_103887050.1">
    <property type="nucleotide sequence ID" value="NZ_FNVU01000007.1"/>
</dbReference>
<gene>
    <name evidence="1" type="ORF">SAMN05216223_107354</name>
</gene>
<dbReference type="Gene3D" id="1.10.357.10">
    <property type="entry name" value="Tetracycline Repressor, domain 2"/>
    <property type="match status" value="1"/>
</dbReference>